<dbReference type="PANTHER" id="PTHR43191:SF2">
    <property type="entry name" value="RRNA METHYLTRANSFERASE 3, MITOCHONDRIAL"/>
    <property type="match status" value="1"/>
</dbReference>
<dbReference type="CDD" id="cd18095">
    <property type="entry name" value="SpoU-like_rRNA-MTase"/>
    <property type="match status" value="1"/>
</dbReference>
<evidence type="ECO:0000256" key="1">
    <source>
        <dbReference type="ARBA" id="ARBA00007228"/>
    </source>
</evidence>
<dbReference type="GO" id="GO:0008168">
    <property type="term" value="F:methyltransferase activity"/>
    <property type="evidence" value="ECO:0007669"/>
    <property type="project" value="UniProtKB-KW"/>
</dbReference>
<evidence type="ECO:0000256" key="3">
    <source>
        <dbReference type="ARBA" id="ARBA00022679"/>
    </source>
</evidence>
<evidence type="ECO:0000313" key="6">
    <source>
        <dbReference type="Proteomes" id="UP001156882"/>
    </source>
</evidence>
<keyword evidence="6" id="KW-1185">Reference proteome</keyword>
<dbReference type="InterPro" id="IPR053888">
    <property type="entry name" value="MRM3-like_sub_bind"/>
</dbReference>
<dbReference type="InterPro" id="IPR029064">
    <property type="entry name" value="Ribosomal_eL30-like_sf"/>
</dbReference>
<keyword evidence="3" id="KW-0808">Transferase</keyword>
<dbReference type="InterPro" id="IPR013123">
    <property type="entry name" value="SpoU_subst-bd"/>
</dbReference>
<protein>
    <submittedName>
        <fullName evidence="5">RNA methyltransferase</fullName>
    </submittedName>
</protein>
<accession>A0ABQ6CFE2</accession>
<feature type="domain" description="RNA 2-O ribose methyltransferase substrate binding" evidence="4">
    <location>
        <begin position="48"/>
        <end position="123"/>
    </location>
</feature>
<evidence type="ECO:0000313" key="5">
    <source>
        <dbReference type="EMBL" id="GLS19083.1"/>
    </source>
</evidence>
<dbReference type="Pfam" id="PF22435">
    <property type="entry name" value="MRM3-like_sub_bind"/>
    <property type="match status" value="1"/>
</dbReference>
<dbReference type="RefSeq" id="WP_431310666.1">
    <property type="nucleotide sequence ID" value="NZ_BSPC01000017.1"/>
</dbReference>
<sequence length="284" mass="30724">MKPRFQRPRPPAPAAPVSRVVTSLTNPLIKDIRALEMRKVRQEAGLFIAEGLKLVADAIEAGWPIRILVHRSGEDKPMLARAVRATRQAGGEVLEVTGEILEKLSRRDNPQTVIGVFEQRLEKLDGLKIGCEEIWIGLDRVRDPGNLGTIIRTADAVGAEGIVLVGDTTDPFGIEAVRATMGSIFNVRLAAATAQGFLAWRKGFDGLVVGTHLAGTHDYRDVDYAKGPCLLLMGNEQQGLPDDLAKACSHLVKIPMRGQADSLNLAVATGVMLFEIARGQLKLG</sequence>
<dbReference type="Gene3D" id="3.30.1330.30">
    <property type="match status" value="1"/>
</dbReference>
<dbReference type="Pfam" id="PF00588">
    <property type="entry name" value="SpoU_methylase"/>
    <property type="match status" value="1"/>
</dbReference>
<dbReference type="SUPFAM" id="SSF75217">
    <property type="entry name" value="alpha/beta knot"/>
    <property type="match status" value="1"/>
</dbReference>
<dbReference type="InterPro" id="IPR029028">
    <property type="entry name" value="Alpha/beta_knot_MTases"/>
</dbReference>
<keyword evidence="2 5" id="KW-0489">Methyltransferase</keyword>
<dbReference type="Gene3D" id="3.40.1280.10">
    <property type="match status" value="1"/>
</dbReference>
<gene>
    <name evidence="5" type="ORF">GCM10007874_21000</name>
</gene>
<dbReference type="GO" id="GO:0032259">
    <property type="term" value="P:methylation"/>
    <property type="evidence" value="ECO:0007669"/>
    <property type="project" value="UniProtKB-KW"/>
</dbReference>
<reference evidence="6" key="1">
    <citation type="journal article" date="2019" name="Int. J. Syst. Evol. Microbiol.">
        <title>The Global Catalogue of Microorganisms (GCM) 10K type strain sequencing project: providing services to taxonomists for standard genome sequencing and annotation.</title>
        <authorList>
            <consortium name="The Broad Institute Genomics Platform"/>
            <consortium name="The Broad Institute Genome Sequencing Center for Infectious Disease"/>
            <person name="Wu L."/>
            <person name="Ma J."/>
        </authorList>
    </citation>
    <scope>NUCLEOTIDE SEQUENCE [LARGE SCALE GENOMIC DNA]</scope>
    <source>
        <strain evidence="6">NBRC 101365</strain>
    </source>
</reference>
<proteinExistence type="inferred from homology"/>
<dbReference type="InterPro" id="IPR001537">
    <property type="entry name" value="SpoU_MeTrfase"/>
</dbReference>
<comment type="caution">
    <text evidence="5">The sequence shown here is derived from an EMBL/GenBank/DDBJ whole genome shotgun (WGS) entry which is preliminary data.</text>
</comment>
<dbReference type="EMBL" id="BSPC01000017">
    <property type="protein sequence ID" value="GLS19083.1"/>
    <property type="molecule type" value="Genomic_DNA"/>
</dbReference>
<dbReference type="SMART" id="SM00967">
    <property type="entry name" value="SpoU_sub_bind"/>
    <property type="match status" value="1"/>
</dbReference>
<dbReference type="InterPro" id="IPR051259">
    <property type="entry name" value="rRNA_Methyltransferase"/>
</dbReference>
<dbReference type="InterPro" id="IPR029026">
    <property type="entry name" value="tRNA_m1G_MTases_N"/>
</dbReference>
<name>A0ABQ6CFE2_9HYPH</name>
<evidence type="ECO:0000259" key="4">
    <source>
        <dbReference type="SMART" id="SM00967"/>
    </source>
</evidence>
<organism evidence="5 6">
    <name type="scientific">Labrys miyagiensis</name>
    <dbReference type="NCBI Taxonomy" id="346912"/>
    <lineage>
        <taxon>Bacteria</taxon>
        <taxon>Pseudomonadati</taxon>
        <taxon>Pseudomonadota</taxon>
        <taxon>Alphaproteobacteria</taxon>
        <taxon>Hyphomicrobiales</taxon>
        <taxon>Xanthobacteraceae</taxon>
        <taxon>Labrys</taxon>
    </lineage>
</organism>
<evidence type="ECO:0000256" key="2">
    <source>
        <dbReference type="ARBA" id="ARBA00022603"/>
    </source>
</evidence>
<dbReference type="PANTHER" id="PTHR43191">
    <property type="entry name" value="RRNA METHYLTRANSFERASE 3"/>
    <property type="match status" value="1"/>
</dbReference>
<dbReference type="Proteomes" id="UP001156882">
    <property type="component" value="Unassembled WGS sequence"/>
</dbReference>
<dbReference type="SUPFAM" id="SSF55315">
    <property type="entry name" value="L30e-like"/>
    <property type="match status" value="1"/>
</dbReference>
<comment type="similarity">
    <text evidence="1">Belongs to the class IV-like SAM-binding methyltransferase superfamily. RNA methyltransferase TrmH family.</text>
</comment>